<organism evidence="1 2">
    <name type="scientific">Daphnia pulex</name>
    <name type="common">Water flea</name>
    <dbReference type="NCBI Taxonomy" id="6669"/>
    <lineage>
        <taxon>Eukaryota</taxon>
        <taxon>Metazoa</taxon>
        <taxon>Ecdysozoa</taxon>
        <taxon>Arthropoda</taxon>
        <taxon>Crustacea</taxon>
        <taxon>Branchiopoda</taxon>
        <taxon>Diplostraca</taxon>
        <taxon>Cladocera</taxon>
        <taxon>Anomopoda</taxon>
        <taxon>Daphniidae</taxon>
        <taxon>Daphnia</taxon>
    </lineage>
</organism>
<dbReference type="Proteomes" id="UP000000305">
    <property type="component" value="Unassembled WGS sequence"/>
</dbReference>
<keyword evidence="2" id="KW-1185">Reference proteome</keyword>
<evidence type="ECO:0000313" key="1">
    <source>
        <dbReference type="EMBL" id="EFX89053.1"/>
    </source>
</evidence>
<accession>E9FVS5</accession>
<dbReference type="KEGG" id="dpx:DAPPUDRAFT_233805"/>
<protein>
    <submittedName>
        <fullName evidence="1">Uncharacterized protein</fullName>
    </submittedName>
</protein>
<gene>
    <name evidence="1" type="ORF">DAPPUDRAFT_233805</name>
</gene>
<dbReference type="InParanoid" id="E9FVS5"/>
<evidence type="ECO:0000313" key="2">
    <source>
        <dbReference type="Proteomes" id="UP000000305"/>
    </source>
</evidence>
<sequence length="68" mass="7739">MNSIESDIVTATIGSYTASICLSCQDWTTWKHVAMREREDRTNQRSLVGERQPVRDQLDAVLAISQQQ</sequence>
<name>E9FVS5_DAPPU</name>
<dbReference type="HOGENOM" id="CLU_2796551_0_0_1"/>
<reference evidence="1 2" key="1">
    <citation type="journal article" date="2011" name="Science">
        <title>The ecoresponsive genome of Daphnia pulex.</title>
        <authorList>
            <person name="Colbourne J.K."/>
            <person name="Pfrender M.E."/>
            <person name="Gilbert D."/>
            <person name="Thomas W.K."/>
            <person name="Tucker A."/>
            <person name="Oakley T.H."/>
            <person name="Tokishita S."/>
            <person name="Aerts A."/>
            <person name="Arnold G.J."/>
            <person name="Basu M.K."/>
            <person name="Bauer D.J."/>
            <person name="Caceres C.E."/>
            <person name="Carmel L."/>
            <person name="Casola C."/>
            <person name="Choi J.H."/>
            <person name="Detter J.C."/>
            <person name="Dong Q."/>
            <person name="Dusheyko S."/>
            <person name="Eads B.D."/>
            <person name="Frohlich T."/>
            <person name="Geiler-Samerotte K.A."/>
            <person name="Gerlach D."/>
            <person name="Hatcher P."/>
            <person name="Jogdeo S."/>
            <person name="Krijgsveld J."/>
            <person name="Kriventseva E.V."/>
            <person name="Kultz D."/>
            <person name="Laforsch C."/>
            <person name="Lindquist E."/>
            <person name="Lopez J."/>
            <person name="Manak J.R."/>
            <person name="Muller J."/>
            <person name="Pangilinan J."/>
            <person name="Patwardhan R.P."/>
            <person name="Pitluck S."/>
            <person name="Pritham E.J."/>
            <person name="Rechtsteiner A."/>
            <person name="Rho M."/>
            <person name="Rogozin I.B."/>
            <person name="Sakarya O."/>
            <person name="Salamov A."/>
            <person name="Schaack S."/>
            <person name="Shapiro H."/>
            <person name="Shiga Y."/>
            <person name="Skalitzky C."/>
            <person name="Smith Z."/>
            <person name="Souvorov A."/>
            <person name="Sung W."/>
            <person name="Tang Z."/>
            <person name="Tsuchiya D."/>
            <person name="Tu H."/>
            <person name="Vos H."/>
            <person name="Wang M."/>
            <person name="Wolf Y.I."/>
            <person name="Yamagata H."/>
            <person name="Yamada T."/>
            <person name="Ye Y."/>
            <person name="Shaw J.R."/>
            <person name="Andrews J."/>
            <person name="Crease T.J."/>
            <person name="Tang H."/>
            <person name="Lucas S.M."/>
            <person name="Robertson H.M."/>
            <person name="Bork P."/>
            <person name="Koonin E.V."/>
            <person name="Zdobnov E.M."/>
            <person name="Grigoriev I.V."/>
            <person name="Lynch M."/>
            <person name="Boore J.L."/>
        </authorList>
    </citation>
    <scope>NUCLEOTIDE SEQUENCE [LARGE SCALE GENOMIC DNA]</scope>
</reference>
<dbReference type="EMBL" id="GL732525">
    <property type="protein sequence ID" value="EFX89053.1"/>
    <property type="molecule type" value="Genomic_DNA"/>
</dbReference>
<dbReference type="AlphaFoldDB" id="E9FVS5"/>
<proteinExistence type="predicted"/>